<dbReference type="Proteomes" id="UP000295304">
    <property type="component" value="Unassembled WGS sequence"/>
</dbReference>
<gene>
    <name evidence="1" type="ORF">EDD55_1025</name>
</gene>
<keyword evidence="2" id="KW-1185">Reference proteome</keyword>
<accession>A0A4R3JD98</accession>
<dbReference type="RefSeq" id="WP_132937945.1">
    <property type="nucleotide sequence ID" value="NZ_CP119676.1"/>
</dbReference>
<evidence type="ECO:0000313" key="1">
    <source>
        <dbReference type="EMBL" id="TCS63968.1"/>
    </source>
</evidence>
<dbReference type="AlphaFoldDB" id="A0A4R3JD98"/>
<comment type="caution">
    <text evidence="1">The sequence shown here is derived from an EMBL/GenBank/DDBJ whole genome shotgun (WGS) entry which is preliminary data.</text>
</comment>
<protein>
    <submittedName>
        <fullName evidence="1">Uncharacterized protein</fullName>
    </submittedName>
</protein>
<reference evidence="1 2" key="1">
    <citation type="submission" date="2019-03" db="EMBL/GenBank/DDBJ databases">
        <title>Genomic Encyclopedia of Type Strains, Phase IV (KMG-IV): sequencing the most valuable type-strain genomes for metagenomic binning, comparative biology and taxonomic classification.</title>
        <authorList>
            <person name="Goeker M."/>
        </authorList>
    </citation>
    <scope>NUCLEOTIDE SEQUENCE [LARGE SCALE GENOMIC DNA]</scope>
    <source>
        <strain evidence="1 2">DSM 101688</strain>
    </source>
</reference>
<organism evidence="1 2">
    <name type="scientific">Varunaivibrio sulfuroxidans</name>
    <dbReference type="NCBI Taxonomy" id="1773489"/>
    <lineage>
        <taxon>Bacteria</taxon>
        <taxon>Pseudomonadati</taxon>
        <taxon>Pseudomonadota</taxon>
        <taxon>Alphaproteobacteria</taxon>
        <taxon>Rhodospirillales</taxon>
        <taxon>Magnetovibrionaceae</taxon>
        <taxon>Varunaivibrio</taxon>
    </lineage>
</organism>
<sequence>MTDHKKRQIDDYGQRSLDKIYPLASHLERDKHNYYNNGRHVPTIGIGYAAVVLGRDGRWVVKPTLEADMRAAKIPLGDSQKKTLRAIADELNKGENADTKRLDGMITALRGPELTPEQTKALFTPSYARFYDQTRNIIGDPLFAALSPKRQGG</sequence>
<dbReference type="EMBL" id="SLZW01000002">
    <property type="protein sequence ID" value="TCS63968.1"/>
    <property type="molecule type" value="Genomic_DNA"/>
</dbReference>
<proteinExistence type="predicted"/>
<name>A0A4R3JD98_9PROT</name>
<evidence type="ECO:0000313" key="2">
    <source>
        <dbReference type="Proteomes" id="UP000295304"/>
    </source>
</evidence>